<proteinExistence type="predicted"/>
<sequence length="128" mass="14625">MKTEGSTNQRVVKKLKNLCEEKKWTDEGDLSFSNNVDKYFDLLVPALKTSDIEVLSISSTKILGFEIAVKDVDDMLSTSLKIGKYDFLAKMLIQVFQFCEINDEFQLDVDYLVQEWEVGPHGFTFGVL</sequence>
<evidence type="ECO:0000313" key="2">
    <source>
        <dbReference type="Proteomes" id="UP001152747"/>
    </source>
</evidence>
<dbReference type="EMBL" id="CANHGI010000002">
    <property type="protein sequence ID" value="CAI5440917.1"/>
    <property type="molecule type" value="Genomic_DNA"/>
</dbReference>
<name>A0A9P1MV79_9PELO</name>
<protein>
    <submittedName>
        <fullName evidence="1">Uncharacterized protein</fullName>
    </submittedName>
</protein>
<dbReference type="AlphaFoldDB" id="A0A9P1MV79"/>
<evidence type="ECO:0000313" key="1">
    <source>
        <dbReference type="EMBL" id="CAI5440917.1"/>
    </source>
</evidence>
<dbReference type="Proteomes" id="UP001152747">
    <property type="component" value="Unassembled WGS sequence"/>
</dbReference>
<accession>A0A9P1MV79</accession>
<comment type="caution">
    <text evidence="1">The sequence shown here is derived from an EMBL/GenBank/DDBJ whole genome shotgun (WGS) entry which is preliminary data.</text>
</comment>
<gene>
    <name evidence="1" type="ORF">CAMP_LOCUS3554</name>
</gene>
<reference evidence="1" key="1">
    <citation type="submission" date="2022-11" db="EMBL/GenBank/DDBJ databases">
        <authorList>
            <person name="Kikuchi T."/>
        </authorList>
    </citation>
    <scope>NUCLEOTIDE SEQUENCE</scope>
    <source>
        <strain evidence="1">PS1010</strain>
    </source>
</reference>
<keyword evidence="2" id="KW-1185">Reference proteome</keyword>
<organism evidence="1 2">
    <name type="scientific">Caenorhabditis angaria</name>
    <dbReference type="NCBI Taxonomy" id="860376"/>
    <lineage>
        <taxon>Eukaryota</taxon>
        <taxon>Metazoa</taxon>
        <taxon>Ecdysozoa</taxon>
        <taxon>Nematoda</taxon>
        <taxon>Chromadorea</taxon>
        <taxon>Rhabditida</taxon>
        <taxon>Rhabditina</taxon>
        <taxon>Rhabditomorpha</taxon>
        <taxon>Rhabditoidea</taxon>
        <taxon>Rhabditidae</taxon>
        <taxon>Peloderinae</taxon>
        <taxon>Caenorhabditis</taxon>
    </lineage>
</organism>